<proteinExistence type="predicted"/>
<gene>
    <name evidence="2" type="ORF">HMPREF9449_01401</name>
</gene>
<evidence type="ECO:0000259" key="1">
    <source>
        <dbReference type="Pfam" id="PF13588"/>
    </source>
</evidence>
<dbReference type="eggNOG" id="COG4096">
    <property type="taxonomic scope" value="Bacteria"/>
</dbReference>
<sequence length="145" mass="17217">MHLSLPAFEYKVKKQEKGLYIYDIIRKKYVLLTPEEWVRQHFIHYLIHYKNYAPALVAIEREIDVYGLKKRFDIVCYDRQGKPYLIVECKAASVPLSQQVFDQVFGYNLTLAARYVVVTNGRVHLCGYTNEKRIFCFLEDIPDFK</sequence>
<evidence type="ECO:0000313" key="3">
    <source>
        <dbReference type="Proteomes" id="UP000004892"/>
    </source>
</evidence>
<dbReference type="EMBL" id="ADMC01000022">
    <property type="protein sequence ID" value="EHP47548.1"/>
    <property type="molecule type" value="Genomic_DNA"/>
</dbReference>
<dbReference type="HOGENOM" id="CLU_115841_1_0_10"/>
<dbReference type="Proteomes" id="UP000004892">
    <property type="component" value="Unassembled WGS sequence"/>
</dbReference>
<dbReference type="STRING" id="742817.HMPREF9449_01401"/>
<reference evidence="2 3" key="1">
    <citation type="submission" date="2012-01" db="EMBL/GenBank/DDBJ databases">
        <title>The Genome Sequence of Odoribacter laneus YIT 12061.</title>
        <authorList>
            <consortium name="The Broad Institute Genome Sequencing Platform"/>
            <person name="Earl A."/>
            <person name="Ward D."/>
            <person name="Feldgarden M."/>
            <person name="Gevers D."/>
            <person name="Morotomi M."/>
            <person name="Young S.K."/>
            <person name="Zeng Q."/>
            <person name="Gargeya S."/>
            <person name="Fitzgerald M."/>
            <person name="Haas B."/>
            <person name="Abouelleil A."/>
            <person name="Alvarado L."/>
            <person name="Arachchi H.M."/>
            <person name="Berlin A."/>
            <person name="Chapman S.B."/>
            <person name="Gearin G."/>
            <person name="Goldberg J."/>
            <person name="Griggs A."/>
            <person name="Gujja S."/>
            <person name="Hansen M."/>
            <person name="Heiman D."/>
            <person name="Howarth C."/>
            <person name="Larimer J."/>
            <person name="Lui A."/>
            <person name="MacDonald P.J.P."/>
            <person name="McCowen C."/>
            <person name="Montmayeur A."/>
            <person name="Murphy C."/>
            <person name="Neiman D."/>
            <person name="Pearson M."/>
            <person name="Priest M."/>
            <person name="Roberts A."/>
            <person name="Saif S."/>
            <person name="Shea T."/>
            <person name="Sisk P."/>
            <person name="Stolte C."/>
            <person name="Sykes S."/>
            <person name="Wortman J."/>
            <person name="Nusbaum C."/>
            <person name="Birren B."/>
        </authorList>
    </citation>
    <scope>NUCLEOTIDE SEQUENCE [LARGE SCALE GENOMIC DNA]</scope>
    <source>
        <strain evidence="2 3">YIT 12061</strain>
    </source>
</reference>
<evidence type="ECO:0000313" key="2">
    <source>
        <dbReference type="EMBL" id="EHP47548.1"/>
    </source>
</evidence>
<protein>
    <recommendedName>
        <fullName evidence="1">Type I restriction enzyme R protein N-terminal domain-containing protein</fullName>
    </recommendedName>
</protein>
<accession>H1DGL5</accession>
<feature type="domain" description="Type I restriction enzyme R protein N-terminal" evidence="1">
    <location>
        <begin position="34"/>
        <end position="142"/>
    </location>
</feature>
<comment type="caution">
    <text evidence="2">The sequence shown here is derived from an EMBL/GenBank/DDBJ whole genome shotgun (WGS) entry which is preliminary data.</text>
</comment>
<dbReference type="PATRIC" id="fig|742817.3.peg.1487"/>
<organism evidence="2 3">
    <name type="scientific">Odoribacter laneus YIT 12061</name>
    <dbReference type="NCBI Taxonomy" id="742817"/>
    <lineage>
        <taxon>Bacteria</taxon>
        <taxon>Pseudomonadati</taxon>
        <taxon>Bacteroidota</taxon>
        <taxon>Bacteroidia</taxon>
        <taxon>Bacteroidales</taxon>
        <taxon>Odoribacteraceae</taxon>
        <taxon>Odoribacter</taxon>
    </lineage>
</organism>
<dbReference type="RefSeq" id="WP_009136549.1">
    <property type="nucleotide sequence ID" value="NZ_JH594596.1"/>
</dbReference>
<dbReference type="Pfam" id="PF13588">
    <property type="entry name" value="HSDR_N_2"/>
    <property type="match status" value="1"/>
</dbReference>
<dbReference type="GeneID" id="98068974"/>
<dbReference type="AlphaFoldDB" id="H1DGL5"/>
<keyword evidence="3" id="KW-1185">Reference proteome</keyword>
<dbReference type="InterPro" id="IPR029464">
    <property type="entry name" value="HSDR_N"/>
</dbReference>
<name>H1DGL5_9BACT</name>